<dbReference type="SUPFAM" id="SSF103612">
    <property type="entry name" value="SBT domain"/>
    <property type="match status" value="1"/>
</dbReference>
<keyword evidence="1" id="KW-0479">Metal-binding</keyword>
<feature type="region of interest" description="Disordered" evidence="4">
    <location>
        <begin position="1"/>
        <end position="61"/>
    </location>
</feature>
<dbReference type="InterPro" id="IPR036893">
    <property type="entry name" value="SBP_sf"/>
</dbReference>
<evidence type="ECO:0000256" key="4">
    <source>
        <dbReference type="SAM" id="MobiDB-lite"/>
    </source>
</evidence>
<feature type="compositionally biased region" description="Polar residues" evidence="4">
    <location>
        <begin position="20"/>
        <end position="33"/>
    </location>
</feature>
<dbReference type="PANTHER" id="PTHR31251:SF169">
    <property type="entry name" value="SQUAMOSA PROMOTER-BINDING-LIKE PROTEIN 8"/>
    <property type="match status" value="1"/>
</dbReference>
<comment type="caution">
    <text evidence="6">The sequence shown here is derived from an EMBL/GenBank/DDBJ whole genome shotgun (WGS) entry which is preliminary data.</text>
</comment>
<evidence type="ECO:0000256" key="2">
    <source>
        <dbReference type="ARBA" id="ARBA00022771"/>
    </source>
</evidence>
<dbReference type="PROSITE" id="PS51141">
    <property type="entry name" value="ZF_SBP"/>
    <property type="match status" value="1"/>
</dbReference>
<keyword evidence="2" id="KW-0863">Zinc-finger</keyword>
<gene>
    <name evidence="6" type="ORF">QBZ16_004244</name>
</gene>
<keyword evidence="3" id="KW-0862">Zinc</keyword>
<dbReference type="GO" id="GO:0003677">
    <property type="term" value="F:DNA binding"/>
    <property type="evidence" value="ECO:0007669"/>
    <property type="project" value="InterPro"/>
</dbReference>
<name>A0AAD9MGR4_PROWI</name>
<dbReference type="EMBL" id="JASFZW010000006">
    <property type="protein sequence ID" value="KAK2077399.1"/>
    <property type="molecule type" value="Genomic_DNA"/>
</dbReference>
<evidence type="ECO:0000256" key="1">
    <source>
        <dbReference type="ARBA" id="ARBA00022723"/>
    </source>
</evidence>
<dbReference type="Pfam" id="PF03110">
    <property type="entry name" value="SBP"/>
    <property type="match status" value="1"/>
</dbReference>
<feature type="compositionally biased region" description="Low complexity" evidence="4">
    <location>
        <begin position="34"/>
        <end position="47"/>
    </location>
</feature>
<reference evidence="6" key="1">
    <citation type="submission" date="2021-01" db="EMBL/GenBank/DDBJ databases">
        <authorList>
            <person name="Eckstrom K.M.E."/>
        </authorList>
    </citation>
    <scope>NUCLEOTIDE SEQUENCE</scope>
    <source>
        <strain evidence="6">UVCC 0001</strain>
    </source>
</reference>
<feature type="compositionally biased region" description="Low complexity" evidence="4">
    <location>
        <begin position="147"/>
        <end position="196"/>
    </location>
</feature>
<feature type="region of interest" description="Disordered" evidence="4">
    <location>
        <begin position="137"/>
        <end position="218"/>
    </location>
</feature>
<accession>A0AAD9MGR4</accession>
<evidence type="ECO:0000259" key="5">
    <source>
        <dbReference type="PROSITE" id="PS51141"/>
    </source>
</evidence>
<organism evidence="6 7">
    <name type="scientific">Prototheca wickerhamii</name>
    <dbReference type="NCBI Taxonomy" id="3111"/>
    <lineage>
        <taxon>Eukaryota</taxon>
        <taxon>Viridiplantae</taxon>
        <taxon>Chlorophyta</taxon>
        <taxon>core chlorophytes</taxon>
        <taxon>Trebouxiophyceae</taxon>
        <taxon>Chlorellales</taxon>
        <taxon>Chlorellaceae</taxon>
        <taxon>Prototheca</taxon>
    </lineage>
</organism>
<dbReference type="InterPro" id="IPR004333">
    <property type="entry name" value="SBP_dom"/>
</dbReference>
<sequence>MSSLESADPSWVSLEWPSDGQPSPVSGSINEQPSSSSGFSSEASTRPRAGRGSRGPRPRLFAKGKCQADGCTVDLLKLPYYYQRNHICTHHNKALSFHRQGEEVRFCQRCGVAHPLAEYQGTKRSCERQLARHNVRRRRLAADRQVSGPSPAASAPGPDWPGEAWLPTEPLAAARAEATPASSSSSAAAAAATESSAGGGLGAPAGADDDSVDGPGSALSAPALEGALHALQRQHADAYGFLVCRQLELAGALLAAAAGIVARGPAGNAAALVTA</sequence>
<dbReference type="PANTHER" id="PTHR31251">
    <property type="entry name" value="SQUAMOSA PROMOTER-BINDING-LIKE PROTEIN 4"/>
    <property type="match status" value="1"/>
</dbReference>
<feature type="compositionally biased region" description="Basic residues" evidence="4">
    <location>
        <begin position="48"/>
        <end position="61"/>
    </location>
</feature>
<dbReference type="InterPro" id="IPR044817">
    <property type="entry name" value="SBP-like"/>
</dbReference>
<evidence type="ECO:0000256" key="3">
    <source>
        <dbReference type="ARBA" id="ARBA00022833"/>
    </source>
</evidence>
<proteinExistence type="predicted"/>
<dbReference type="Proteomes" id="UP001255856">
    <property type="component" value="Unassembled WGS sequence"/>
</dbReference>
<dbReference type="GO" id="GO:0008270">
    <property type="term" value="F:zinc ion binding"/>
    <property type="evidence" value="ECO:0007669"/>
    <property type="project" value="UniProtKB-KW"/>
</dbReference>
<dbReference type="AlphaFoldDB" id="A0AAD9MGR4"/>
<evidence type="ECO:0000313" key="6">
    <source>
        <dbReference type="EMBL" id="KAK2077399.1"/>
    </source>
</evidence>
<keyword evidence="7" id="KW-1185">Reference proteome</keyword>
<dbReference type="Gene3D" id="4.10.1100.10">
    <property type="entry name" value="Transcription factor, SBP-box domain"/>
    <property type="match status" value="1"/>
</dbReference>
<protein>
    <recommendedName>
        <fullName evidence="5">SBP-type domain-containing protein</fullName>
    </recommendedName>
</protein>
<feature type="domain" description="SBP-type" evidence="5">
    <location>
        <begin position="63"/>
        <end position="140"/>
    </location>
</feature>
<dbReference type="GO" id="GO:0005634">
    <property type="term" value="C:nucleus"/>
    <property type="evidence" value="ECO:0007669"/>
    <property type="project" value="InterPro"/>
</dbReference>
<evidence type="ECO:0000313" key="7">
    <source>
        <dbReference type="Proteomes" id="UP001255856"/>
    </source>
</evidence>